<protein>
    <submittedName>
        <fullName evidence="1">Uncharacterized protein</fullName>
    </submittedName>
</protein>
<dbReference type="Proteomes" id="UP000823775">
    <property type="component" value="Unassembled WGS sequence"/>
</dbReference>
<sequence length="59" mass="6820">TVRISFLRVIPGSILRNLKDSTYKDGGTAMGFQESYKDGRVILKGRRKEIQRMTNMAWE</sequence>
<feature type="non-terminal residue" evidence="1">
    <location>
        <position position="1"/>
    </location>
</feature>
<gene>
    <name evidence="1" type="ORF">HAX54_007005</name>
</gene>
<name>A0ABS8RX24_DATST</name>
<evidence type="ECO:0000313" key="2">
    <source>
        <dbReference type="Proteomes" id="UP000823775"/>
    </source>
</evidence>
<comment type="caution">
    <text evidence="1">The sequence shown here is derived from an EMBL/GenBank/DDBJ whole genome shotgun (WGS) entry which is preliminary data.</text>
</comment>
<keyword evidence="2" id="KW-1185">Reference proteome</keyword>
<accession>A0ABS8RX24</accession>
<dbReference type="EMBL" id="JACEIK010000136">
    <property type="protein sequence ID" value="MCD7450545.1"/>
    <property type="molecule type" value="Genomic_DNA"/>
</dbReference>
<organism evidence="1 2">
    <name type="scientific">Datura stramonium</name>
    <name type="common">Jimsonweed</name>
    <name type="synonym">Common thornapple</name>
    <dbReference type="NCBI Taxonomy" id="4076"/>
    <lineage>
        <taxon>Eukaryota</taxon>
        <taxon>Viridiplantae</taxon>
        <taxon>Streptophyta</taxon>
        <taxon>Embryophyta</taxon>
        <taxon>Tracheophyta</taxon>
        <taxon>Spermatophyta</taxon>
        <taxon>Magnoliopsida</taxon>
        <taxon>eudicotyledons</taxon>
        <taxon>Gunneridae</taxon>
        <taxon>Pentapetalae</taxon>
        <taxon>asterids</taxon>
        <taxon>lamiids</taxon>
        <taxon>Solanales</taxon>
        <taxon>Solanaceae</taxon>
        <taxon>Solanoideae</taxon>
        <taxon>Datureae</taxon>
        <taxon>Datura</taxon>
    </lineage>
</organism>
<proteinExistence type="predicted"/>
<evidence type="ECO:0000313" key="1">
    <source>
        <dbReference type="EMBL" id="MCD7450545.1"/>
    </source>
</evidence>
<reference evidence="1 2" key="1">
    <citation type="journal article" date="2021" name="BMC Genomics">
        <title>Datura genome reveals duplications of psychoactive alkaloid biosynthetic genes and high mutation rate following tissue culture.</title>
        <authorList>
            <person name="Rajewski A."/>
            <person name="Carter-House D."/>
            <person name="Stajich J."/>
            <person name="Litt A."/>
        </authorList>
    </citation>
    <scope>NUCLEOTIDE SEQUENCE [LARGE SCALE GENOMIC DNA]</scope>
    <source>
        <strain evidence="1">AR-01</strain>
    </source>
</reference>
<feature type="non-terminal residue" evidence="1">
    <location>
        <position position="59"/>
    </location>
</feature>